<keyword evidence="4" id="KW-1185">Reference proteome</keyword>
<evidence type="ECO:0000259" key="2">
    <source>
        <dbReference type="SMART" id="SM01290"/>
    </source>
</evidence>
<dbReference type="PANTHER" id="PTHR39319:SF1">
    <property type="entry name" value="SI:DKEY-256H2.1"/>
    <property type="match status" value="1"/>
</dbReference>
<dbReference type="RefSeq" id="WP_146982374.1">
    <property type="nucleotide sequence ID" value="NZ_VOSM01000008.1"/>
</dbReference>
<evidence type="ECO:0000313" key="4">
    <source>
        <dbReference type="Proteomes" id="UP000321412"/>
    </source>
</evidence>
<dbReference type="SMART" id="SM01290">
    <property type="entry name" value="N-glycanase_N"/>
    <property type="match status" value="1"/>
</dbReference>
<dbReference type="AlphaFoldDB" id="A0A5C6X3F7"/>
<dbReference type="PANTHER" id="PTHR39319">
    <property type="entry name" value="SI:DKEY-256H2.1"/>
    <property type="match status" value="1"/>
</dbReference>
<dbReference type="SUPFAM" id="SSF49742">
    <property type="entry name" value="PHM/PNGase F"/>
    <property type="match status" value="2"/>
</dbReference>
<dbReference type="InterPro" id="IPR053251">
    <property type="entry name" value="N-glycanase"/>
</dbReference>
<dbReference type="Pfam" id="PF09113">
    <property type="entry name" value="N-glycanase_C"/>
    <property type="match status" value="1"/>
</dbReference>
<dbReference type="GO" id="GO:0016715">
    <property type="term" value="F:oxidoreductase activity, acting on paired donors, with incorporation or reduction of molecular oxygen, reduced ascorbate as one donor, and incorporation of one atom of oxygen"/>
    <property type="evidence" value="ECO:0007669"/>
    <property type="project" value="InterPro"/>
</dbReference>
<evidence type="ECO:0000256" key="1">
    <source>
        <dbReference type="ARBA" id="ARBA00023157"/>
    </source>
</evidence>
<dbReference type="InterPro" id="IPR014784">
    <property type="entry name" value="Cu2_ascorb_mOase-like_C"/>
</dbReference>
<dbReference type="PROSITE" id="PS51257">
    <property type="entry name" value="PROKAR_LIPOPROTEIN"/>
    <property type="match status" value="1"/>
</dbReference>
<dbReference type="Proteomes" id="UP000321412">
    <property type="component" value="Unassembled WGS sequence"/>
</dbReference>
<sequence>MPSLPHRSPVPGHLLAILCLAVLSACSSPEPEAPIVVEEEVPLYDFDDAAPWYPCPDTASFDERVVEVVAMDRVHQYFGDEDRRTVESPVTFPEGDWSQVGLKLELACPEGMVCDHWDRTASLELIANPDAAEGDQNPVELARHITPYRRGMCQYIDLTPMAGLFTGERALRSFIDTWVGPGHAQGEGWEVSVSFYLTPGYPEAADEVINLIPRQAITVGEIEPDQNVASQLPELSFTLPEGFRRVEAHLTTTGHSFGNTRNCAEFCEMRHDLLLNNDALFSVNPWRADCAQNPVSPQAGTWEYARNGWCPGAVAVGDRVDLTDAVQAGENTLSLDILLADGSEYDNTSPVDLLPSTQVALKLYVWR</sequence>
<organism evidence="3 4">
    <name type="scientific">Lujinxingia vulgaris</name>
    <dbReference type="NCBI Taxonomy" id="2600176"/>
    <lineage>
        <taxon>Bacteria</taxon>
        <taxon>Deltaproteobacteria</taxon>
        <taxon>Bradymonadales</taxon>
        <taxon>Lujinxingiaceae</taxon>
        <taxon>Lujinxingia</taxon>
    </lineage>
</organism>
<name>A0A5C6X3F7_9DELT</name>
<dbReference type="OrthoDB" id="6281169at2"/>
<gene>
    <name evidence="3" type="ORF">FRC98_15615</name>
</gene>
<proteinExistence type="predicted"/>
<reference evidence="3 4" key="1">
    <citation type="submission" date="2019-08" db="EMBL/GenBank/DDBJ databases">
        <title>Bradymonadales sp. TMQ4.</title>
        <authorList>
            <person name="Liang Q."/>
        </authorList>
    </citation>
    <scope>NUCLEOTIDE SEQUENCE [LARGE SCALE GENOMIC DNA]</scope>
    <source>
        <strain evidence="3 4">TMQ4</strain>
    </source>
</reference>
<protein>
    <recommendedName>
        <fullName evidence="2">Peptide-N-glycosidase F N-terminal domain-containing protein</fullName>
    </recommendedName>
</protein>
<evidence type="ECO:0000313" key="3">
    <source>
        <dbReference type="EMBL" id="TXD35634.1"/>
    </source>
</evidence>
<dbReference type="Gene3D" id="2.60.120.230">
    <property type="match status" value="2"/>
</dbReference>
<comment type="caution">
    <text evidence="3">The sequence shown here is derived from an EMBL/GenBank/DDBJ whole genome shotgun (WGS) entry which is preliminary data.</text>
</comment>
<keyword evidence="1" id="KW-1015">Disulfide bond</keyword>
<feature type="domain" description="Peptide-N-glycosidase F N-terminal" evidence="2">
    <location>
        <begin position="65"/>
        <end position="197"/>
    </location>
</feature>
<accession>A0A5C6X3F7</accession>
<dbReference type="InterPro" id="IPR015196">
    <property type="entry name" value="PngaseF_N"/>
</dbReference>
<dbReference type="EMBL" id="VOSM01000008">
    <property type="protein sequence ID" value="TXD35634.1"/>
    <property type="molecule type" value="Genomic_DNA"/>
</dbReference>
<dbReference type="InterPro" id="IPR008977">
    <property type="entry name" value="PHM/PNGase_F_dom_sf"/>
</dbReference>
<dbReference type="InterPro" id="IPR015197">
    <property type="entry name" value="PngaseF_C"/>
</dbReference>